<feature type="region of interest" description="Disordered" evidence="1">
    <location>
        <begin position="66"/>
        <end position="93"/>
    </location>
</feature>
<proteinExistence type="predicted"/>
<gene>
    <name evidence="2" type="ORF">PYM288_LOCUS12248</name>
</gene>
<reference evidence="2" key="1">
    <citation type="submission" date="2021-02" db="EMBL/GenBank/DDBJ databases">
        <authorList>
            <person name="Nowell W R."/>
        </authorList>
    </citation>
    <scope>NUCLEOTIDE SEQUENCE</scope>
</reference>
<sequence length="364" mass="40766">MMCAEADTSQCEGINMNLFCTWLSNGEIVASSSCKTSTGGLNHNEHTGSRCGHYEYHVSCHNALGSTTDKQDTKARSRSSIDSPIDTYSEEETNRRLAEFAGTIYLDPRPNIIESPSNIPVTYEQRVVIQYLQPPALPPPGPIIIEEVRPPQPPPPSPLVIRQHGSRARTPPELILRERPPKPPPHGCSEKFIRKLSPIPVPRRSVRIEVLPQLPEKPRDIRIERWLPYGPQPERKICVKLAPPAIEYPKPTHTVVHYKDVDARIERKFENLGVIRGDPYNYKAHYGYLLDPAILIQEARKAGVNEDISSSTVTPLINTNTYGNTVHCHQPYERINQGCSSSSETGYKGIQPCGVTKTTNVMRN</sequence>
<accession>A0A814DEY8</accession>
<dbReference type="EMBL" id="CAJNOH010000223">
    <property type="protein sequence ID" value="CAF0953436.1"/>
    <property type="molecule type" value="Genomic_DNA"/>
</dbReference>
<evidence type="ECO:0000313" key="3">
    <source>
        <dbReference type="Proteomes" id="UP000663854"/>
    </source>
</evidence>
<evidence type="ECO:0000256" key="1">
    <source>
        <dbReference type="SAM" id="MobiDB-lite"/>
    </source>
</evidence>
<dbReference type="Proteomes" id="UP000663854">
    <property type="component" value="Unassembled WGS sequence"/>
</dbReference>
<organism evidence="2 3">
    <name type="scientific">Rotaria sordida</name>
    <dbReference type="NCBI Taxonomy" id="392033"/>
    <lineage>
        <taxon>Eukaryota</taxon>
        <taxon>Metazoa</taxon>
        <taxon>Spiralia</taxon>
        <taxon>Gnathifera</taxon>
        <taxon>Rotifera</taxon>
        <taxon>Eurotatoria</taxon>
        <taxon>Bdelloidea</taxon>
        <taxon>Philodinida</taxon>
        <taxon>Philodinidae</taxon>
        <taxon>Rotaria</taxon>
    </lineage>
</organism>
<name>A0A814DEY8_9BILA</name>
<evidence type="ECO:0000313" key="2">
    <source>
        <dbReference type="EMBL" id="CAF0953436.1"/>
    </source>
</evidence>
<dbReference type="AlphaFoldDB" id="A0A814DEY8"/>
<protein>
    <submittedName>
        <fullName evidence="2">Uncharacterized protein</fullName>
    </submittedName>
</protein>
<comment type="caution">
    <text evidence="2">The sequence shown here is derived from an EMBL/GenBank/DDBJ whole genome shotgun (WGS) entry which is preliminary data.</text>
</comment>